<keyword evidence="2" id="KW-1185">Reference proteome</keyword>
<proteinExistence type="predicted"/>
<name>A0ABS7LV52_9HYPH</name>
<organism evidence="1 2">
    <name type="scientific">Rhizobium croatiense</name>
    <dbReference type="NCBI Taxonomy" id="2867516"/>
    <lineage>
        <taxon>Bacteria</taxon>
        <taxon>Pseudomonadati</taxon>
        <taxon>Pseudomonadota</taxon>
        <taxon>Alphaproteobacteria</taxon>
        <taxon>Hyphomicrobiales</taxon>
        <taxon>Rhizobiaceae</taxon>
        <taxon>Rhizobium/Agrobacterium group</taxon>
        <taxon>Rhizobium</taxon>
    </lineage>
</organism>
<reference evidence="1 2" key="1">
    <citation type="submission" date="2021-08" db="EMBL/GenBank/DDBJ databases">
        <title>Rhizobium croatiense sp. nov. and Rhizobium redzepovicii sp. nov., two new species isolated from nodules of Phaseolus vulgaris in Croatia.</title>
        <authorList>
            <person name="Rajnovic I."/>
            <person name="Ramirez-Bahena M.H."/>
            <person name="Kajic S."/>
            <person name="Igual M.J."/>
            <person name="Peix A."/>
            <person name="Velazquez E."/>
            <person name="Sikora S."/>
        </authorList>
    </citation>
    <scope>NUCLEOTIDE SEQUENCE [LARGE SCALE GENOMIC DNA]</scope>
    <source>
        <strain evidence="1 2">13T</strain>
    </source>
</reference>
<gene>
    <name evidence="1" type="ORF">K6M89_05300</name>
</gene>
<dbReference type="EMBL" id="JAILYJ010000002">
    <property type="protein sequence ID" value="MBY4628728.1"/>
    <property type="molecule type" value="Genomic_DNA"/>
</dbReference>
<comment type="caution">
    <text evidence="1">The sequence shown here is derived from an EMBL/GenBank/DDBJ whole genome shotgun (WGS) entry which is preliminary data.</text>
</comment>
<dbReference type="Proteomes" id="UP000733858">
    <property type="component" value="Unassembled WGS sequence"/>
</dbReference>
<accession>A0ABS7LV52</accession>
<evidence type="ECO:0000313" key="1">
    <source>
        <dbReference type="EMBL" id="MBY4628728.1"/>
    </source>
</evidence>
<evidence type="ECO:0000313" key="2">
    <source>
        <dbReference type="Proteomes" id="UP000733858"/>
    </source>
</evidence>
<sequence length="39" mass="4573">MILCGGDKQGMNKALFYKQLINKADARFDAWLKEKKNER</sequence>
<protein>
    <submittedName>
        <fullName evidence="1">Uncharacterized protein</fullName>
    </submittedName>
</protein>